<proteinExistence type="predicted"/>
<dbReference type="SUPFAM" id="SSF48498">
    <property type="entry name" value="Tetracyclin repressor-like, C-terminal domain"/>
    <property type="match status" value="1"/>
</dbReference>
<comment type="caution">
    <text evidence="6">The sequence shown here is derived from an EMBL/GenBank/DDBJ whole genome shotgun (WGS) entry which is preliminary data.</text>
</comment>
<dbReference type="PRINTS" id="PR00455">
    <property type="entry name" value="HTHTETR"/>
</dbReference>
<keyword evidence="3" id="KW-0804">Transcription</keyword>
<dbReference type="InterPro" id="IPR001647">
    <property type="entry name" value="HTH_TetR"/>
</dbReference>
<dbReference type="PROSITE" id="PS50977">
    <property type="entry name" value="HTH_TETR_2"/>
    <property type="match status" value="1"/>
</dbReference>
<dbReference type="Proteomes" id="UP000251205">
    <property type="component" value="Unassembled WGS sequence"/>
</dbReference>
<sequence>MRVSREKAAENRDALLSAASRLFRERGIDGVGVAEVAKEAGLTHGALYAHFQSKDELAAAAFSHGFAANMEATREWIGDRHMAFEELLDGYLSPYMREKVSDGCPMAASVSEISHHDEAVSESFTSAFMTWASMNEASLEPSIPGSNRRRLALAATAAEIGALAISRAVAKANPSLSDEVLEAVRAAFADAHEVVKTRTR</sequence>
<dbReference type="InterPro" id="IPR009057">
    <property type="entry name" value="Homeodomain-like_sf"/>
</dbReference>
<dbReference type="Pfam" id="PF21993">
    <property type="entry name" value="TetR_C_13_2"/>
    <property type="match status" value="1"/>
</dbReference>
<dbReference type="Gene3D" id="1.10.357.10">
    <property type="entry name" value="Tetracycline Repressor, domain 2"/>
    <property type="match status" value="1"/>
</dbReference>
<dbReference type="GO" id="GO:0003677">
    <property type="term" value="F:DNA binding"/>
    <property type="evidence" value="ECO:0007669"/>
    <property type="project" value="UniProtKB-UniRule"/>
</dbReference>
<dbReference type="PANTHER" id="PTHR47506:SF7">
    <property type="entry name" value="TRANSCRIPTIONAL REGULATORY PROTEIN"/>
    <property type="match status" value="1"/>
</dbReference>
<accession>A0A329Y7E3</accession>
<dbReference type="OrthoDB" id="9798857at2"/>
<protein>
    <submittedName>
        <fullName evidence="6">TetR/AcrR family transcriptional regulator</fullName>
    </submittedName>
</protein>
<dbReference type="InterPro" id="IPR036271">
    <property type="entry name" value="Tet_transcr_reg_TetR-rel_C_sf"/>
</dbReference>
<dbReference type="EMBL" id="QMKK01000056">
    <property type="protein sequence ID" value="RAX37822.1"/>
    <property type="molecule type" value="Genomic_DNA"/>
</dbReference>
<dbReference type="AlphaFoldDB" id="A0A329Y7E3"/>
<evidence type="ECO:0000313" key="6">
    <source>
        <dbReference type="EMBL" id="RAX37822.1"/>
    </source>
</evidence>
<keyword evidence="2 4" id="KW-0238">DNA-binding</keyword>
<dbReference type="InterPro" id="IPR054156">
    <property type="entry name" value="YxaF_TetR_C"/>
</dbReference>
<feature type="domain" description="HTH tetR-type" evidence="5">
    <location>
        <begin position="9"/>
        <end position="69"/>
    </location>
</feature>
<keyword evidence="1" id="KW-0805">Transcription regulation</keyword>
<dbReference type="Gene3D" id="1.10.10.60">
    <property type="entry name" value="Homeodomain-like"/>
    <property type="match status" value="1"/>
</dbReference>
<dbReference type="PANTHER" id="PTHR47506">
    <property type="entry name" value="TRANSCRIPTIONAL REGULATORY PROTEIN"/>
    <property type="match status" value="1"/>
</dbReference>
<dbReference type="Pfam" id="PF00440">
    <property type="entry name" value="TetR_N"/>
    <property type="match status" value="1"/>
</dbReference>
<evidence type="ECO:0000259" key="5">
    <source>
        <dbReference type="PROSITE" id="PS50977"/>
    </source>
</evidence>
<gene>
    <name evidence="6" type="ORF">DQ393_29455</name>
</gene>
<evidence type="ECO:0000256" key="2">
    <source>
        <dbReference type="ARBA" id="ARBA00023125"/>
    </source>
</evidence>
<evidence type="ECO:0000313" key="7">
    <source>
        <dbReference type="Proteomes" id="UP000251205"/>
    </source>
</evidence>
<dbReference type="SUPFAM" id="SSF46689">
    <property type="entry name" value="Homeodomain-like"/>
    <property type="match status" value="1"/>
</dbReference>
<evidence type="ECO:0000256" key="1">
    <source>
        <dbReference type="ARBA" id="ARBA00023015"/>
    </source>
</evidence>
<reference evidence="6 7" key="1">
    <citation type="submission" date="2018-06" db="EMBL/GenBank/DDBJ databases">
        <title>Whole Genome Sequence of an efficient microsymbiont, Rhizobium tropici.</title>
        <authorList>
            <person name="Srinivasan R."/>
            <person name="Singh H.V."/>
            <person name="Srivastava R."/>
            <person name="Kumari B."/>
            <person name="Radhakrishna A."/>
        </authorList>
    </citation>
    <scope>NUCLEOTIDE SEQUENCE [LARGE SCALE GENOMIC DNA]</scope>
    <source>
        <strain evidence="6 7">IGFRI Rhizo-19</strain>
    </source>
</reference>
<feature type="DNA-binding region" description="H-T-H motif" evidence="4">
    <location>
        <begin position="32"/>
        <end position="51"/>
    </location>
</feature>
<organism evidence="6 7">
    <name type="scientific">Rhizobium tropici</name>
    <dbReference type="NCBI Taxonomy" id="398"/>
    <lineage>
        <taxon>Bacteria</taxon>
        <taxon>Pseudomonadati</taxon>
        <taxon>Pseudomonadota</taxon>
        <taxon>Alphaproteobacteria</taxon>
        <taxon>Hyphomicrobiales</taxon>
        <taxon>Rhizobiaceae</taxon>
        <taxon>Rhizobium/Agrobacterium group</taxon>
        <taxon>Rhizobium</taxon>
    </lineage>
</organism>
<name>A0A329Y7E3_RHITR</name>
<evidence type="ECO:0000256" key="4">
    <source>
        <dbReference type="PROSITE-ProRule" id="PRU00335"/>
    </source>
</evidence>
<evidence type="ECO:0000256" key="3">
    <source>
        <dbReference type="ARBA" id="ARBA00023163"/>
    </source>
</evidence>